<reference evidence="1 2" key="1">
    <citation type="submission" date="2019-06" db="EMBL/GenBank/DDBJ databases">
        <title>Genomic Encyclopedia of Type Strains, Phase IV (KMG-V): Genome sequencing to study the core and pangenomes of soil and plant-associated prokaryotes.</title>
        <authorList>
            <person name="Whitman W."/>
        </authorList>
    </citation>
    <scope>NUCLEOTIDE SEQUENCE [LARGE SCALE GENOMIC DNA]</scope>
    <source>
        <strain evidence="1 2">BR 10556</strain>
    </source>
</reference>
<comment type="caution">
    <text evidence="1">The sequence shown here is derived from an EMBL/GenBank/DDBJ whole genome shotgun (WGS) entry which is preliminary data.</text>
</comment>
<proteinExistence type="predicted"/>
<keyword evidence="2" id="KW-1185">Reference proteome</keyword>
<dbReference type="EMBL" id="VITW01000005">
    <property type="protein sequence ID" value="TWB73760.1"/>
    <property type="molecule type" value="Genomic_DNA"/>
</dbReference>
<dbReference type="AlphaFoldDB" id="A0A560JZL1"/>
<evidence type="ECO:0000313" key="1">
    <source>
        <dbReference type="EMBL" id="TWB73760.1"/>
    </source>
</evidence>
<accession>A0A560JZL1</accession>
<sequence length="102" mass="10902">MPVSISSKEGLLFVIDAPRAELLRSSGELGAVKGLQDLRQPRDARIGIDVAGLEIVDLALQSIDTGRFSAIVGSGKTYDRYDMQTEKRQAVDAISANAQQAA</sequence>
<evidence type="ECO:0000313" key="2">
    <source>
        <dbReference type="Proteomes" id="UP000315914"/>
    </source>
</evidence>
<dbReference type="Proteomes" id="UP000315914">
    <property type="component" value="Unassembled WGS sequence"/>
</dbReference>
<name>A0A560JZL1_9BRAD</name>
<gene>
    <name evidence="1" type="ORF">FBZ95_10510</name>
</gene>
<organism evidence="1 2">
    <name type="scientific">Bradyrhizobium sacchari</name>
    <dbReference type="NCBI Taxonomy" id="1399419"/>
    <lineage>
        <taxon>Bacteria</taxon>
        <taxon>Pseudomonadati</taxon>
        <taxon>Pseudomonadota</taxon>
        <taxon>Alphaproteobacteria</taxon>
        <taxon>Hyphomicrobiales</taxon>
        <taxon>Nitrobacteraceae</taxon>
        <taxon>Bradyrhizobium</taxon>
    </lineage>
</organism>
<dbReference type="STRING" id="1399419.A5906_30805"/>
<protein>
    <submittedName>
        <fullName evidence="1">Uncharacterized protein</fullName>
    </submittedName>
</protein>